<proteinExistence type="predicted"/>
<accession>A0A7S2EX73</accession>
<sequence length="147" mass="16817">MVVQPLLVALRGHQCEVLLRLAHHRCLPGARRDMPVQALLDRPQHQLDMEEPLLLLGWLLLLEGQVVRLRQVRLRQVRRLHQVMVVWCPLPCLRQVAHPQAHPVQHRLLLGSMEPLLPLLHQEPGGIHLPHPLHLQGSTDIKGRSVC</sequence>
<evidence type="ECO:0000313" key="1">
    <source>
        <dbReference type="EMBL" id="CAD9361801.1"/>
    </source>
</evidence>
<dbReference type="EMBL" id="HBGO01038193">
    <property type="protein sequence ID" value="CAD9361801.1"/>
    <property type="molecule type" value="Transcribed_RNA"/>
</dbReference>
<name>A0A7S2EX73_TRICV</name>
<organism evidence="1">
    <name type="scientific">Trieres chinensis</name>
    <name type="common">Marine centric diatom</name>
    <name type="synonym">Odontella sinensis</name>
    <dbReference type="NCBI Taxonomy" id="1514140"/>
    <lineage>
        <taxon>Eukaryota</taxon>
        <taxon>Sar</taxon>
        <taxon>Stramenopiles</taxon>
        <taxon>Ochrophyta</taxon>
        <taxon>Bacillariophyta</taxon>
        <taxon>Mediophyceae</taxon>
        <taxon>Biddulphiophycidae</taxon>
        <taxon>Eupodiscales</taxon>
        <taxon>Parodontellaceae</taxon>
        <taxon>Trieres</taxon>
    </lineage>
</organism>
<protein>
    <submittedName>
        <fullName evidence="1">Uncharacterized protein</fullName>
    </submittedName>
</protein>
<reference evidence="1" key="1">
    <citation type="submission" date="2021-01" db="EMBL/GenBank/DDBJ databases">
        <authorList>
            <person name="Corre E."/>
            <person name="Pelletier E."/>
            <person name="Niang G."/>
            <person name="Scheremetjew M."/>
            <person name="Finn R."/>
            <person name="Kale V."/>
            <person name="Holt S."/>
            <person name="Cochrane G."/>
            <person name="Meng A."/>
            <person name="Brown T."/>
            <person name="Cohen L."/>
        </authorList>
    </citation>
    <scope>NUCLEOTIDE SEQUENCE</scope>
    <source>
        <strain evidence="1">Grunow 1884</strain>
    </source>
</reference>
<gene>
    <name evidence="1" type="ORF">OSIN01602_LOCUS22122</name>
</gene>
<dbReference type="AlphaFoldDB" id="A0A7S2EX73"/>